<proteinExistence type="predicted"/>
<evidence type="ECO:0008006" key="3">
    <source>
        <dbReference type="Google" id="ProtNLM"/>
    </source>
</evidence>
<dbReference type="RefSeq" id="WP_097792486.1">
    <property type="nucleotide sequence ID" value="NZ_CP186691.1"/>
</dbReference>
<evidence type="ECO:0000313" key="2">
    <source>
        <dbReference type="Proteomes" id="UP000220904"/>
    </source>
</evidence>
<comment type="caution">
    <text evidence="1">The sequence shown here is derived from an EMBL/GenBank/DDBJ whole genome shotgun (WGS) entry which is preliminary data.</text>
</comment>
<reference evidence="1 2" key="1">
    <citation type="journal article" date="2017" name="Front. Microbiol.">
        <title>New Insights into the Diversity of the Genus Faecalibacterium.</title>
        <authorList>
            <person name="Benevides L."/>
            <person name="Burman S."/>
            <person name="Martin R."/>
            <person name="Robert V."/>
            <person name="Thomas M."/>
            <person name="Miquel S."/>
            <person name="Chain F."/>
            <person name="Sokol H."/>
            <person name="Bermudez-Humaran L.G."/>
            <person name="Morrison M."/>
            <person name="Langella P."/>
            <person name="Azevedo V.A."/>
            <person name="Chatel J.M."/>
            <person name="Soares S."/>
        </authorList>
    </citation>
    <scope>NUCLEOTIDE SEQUENCE [LARGE SCALE GENOMIC DNA]</scope>
    <source>
        <strain evidence="1 2">AHMP21</strain>
    </source>
</reference>
<sequence>MLRIEYFDKDRFMRQVSASHGSVLLHLDNGKTCDLKEDATASSILRMMDAPRKGFDITVTDPADVTGFLRYMLEAGRMDRVAG</sequence>
<dbReference type="Proteomes" id="UP000220904">
    <property type="component" value="Unassembled WGS sequence"/>
</dbReference>
<dbReference type="OrthoDB" id="1856056at2"/>
<dbReference type="EMBL" id="NOUV01000014">
    <property type="protein sequence ID" value="PDX86623.1"/>
    <property type="molecule type" value="Genomic_DNA"/>
</dbReference>
<gene>
    <name evidence="1" type="ORF">CHR60_07745</name>
</gene>
<organism evidence="1 2">
    <name type="scientific">Faecalibacterium prausnitzii</name>
    <dbReference type="NCBI Taxonomy" id="853"/>
    <lineage>
        <taxon>Bacteria</taxon>
        <taxon>Bacillati</taxon>
        <taxon>Bacillota</taxon>
        <taxon>Clostridia</taxon>
        <taxon>Eubacteriales</taxon>
        <taxon>Oscillospiraceae</taxon>
        <taxon>Faecalibacterium</taxon>
    </lineage>
</organism>
<dbReference type="AlphaFoldDB" id="A0A2A7B5E3"/>
<protein>
    <recommendedName>
        <fullName evidence="3">Polya polymerase</fullName>
    </recommendedName>
</protein>
<name>A0A2A7B5E3_9FIRM</name>
<evidence type="ECO:0000313" key="1">
    <source>
        <dbReference type="EMBL" id="PDX86623.1"/>
    </source>
</evidence>
<accession>A0A2A7B5E3</accession>